<dbReference type="GO" id="GO:0010181">
    <property type="term" value="F:FMN binding"/>
    <property type="evidence" value="ECO:0007669"/>
    <property type="project" value="InterPro"/>
</dbReference>
<organism evidence="7 8">
    <name type="scientific">Marinihelvus fidelis</name>
    <dbReference type="NCBI Taxonomy" id="2613842"/>
    <lineage>
        <taxon>Bacteria</taxon>
        <taxon>Pseudomonadati</taxon>
        <taxon>Pseudomonadota</taxon>
        <taxon>Gammaproteobacteria</taxon>
        <taxon>Chromatiales</taxon>
        <taxon>Wenzhouxiangellaceae</taxon>
        <taxon>Marinihelvus</taxon>
    </lineage>
</organism>
<keyword evidence="3 7" id="KW-0436">Ligase</keyword>
<dbReference type="GO" id="GO:0004632">
    <property type="term" value="F:phosphopantothenate--cysteine ligase activity"/>
    <property type="evidence" value="ECO:0007669"/>
    <property type="project" value="UniProtKB-EC"/>
</dbReference>
<dbReference type="AlphaFoldDB" id="A0A5N0TAK8"/>
<keyword evidence="3" id="KW-0288">FMN</keyword>
<name>A0A5N0TAK8_9GAMM</name>
<dbReference type="SUPFAM" id="SSF102645">
    <property type="entry name" value="CoaB-like"/>
    <property type="match status" value="1"/>
</dbReference>
<dbReference type="PANTHER" id="PTHR14359">
    <property type="entry name" value="HOMO-OLIGOMERIC FLAVIN CONTAINING CYS DECARBOXYLASE FAMILY"/>
    <property type="match status" value="1"/>
</dbReference>
<comment type="function">
    <text evidence="3">Catalyzes two steps in the biosynthesis of coenzyme A. In the first step cysteine is conjugated to 4'-phosphopantothenate to form 4-phosphopantothenoylcysteine, in the latter compound is decarboxylated to form 4'-phosphopantotheine.</text>
</comment>
<evidence type="ECO:0000256" key="4">
    <source>
        <dbReference type="SAM" id="MobiDB-lite"/>
    </source>
</evidence>
<dbReference type="EC" id="4.1.1.36" evidence="3"/>
<feature type="region of interest" description="Disordered" evidence="4">
    <location>
        <begin position="401"/>
        <end position="424"/>
    </location>
</feature>
<keyword evidence="1 3" id="KW-0210">Decarboxylase</keyword>
<dbReference type="GO" id="GO:0071513">
    <property type="term" value="C:phosphopantothenoylcysteine decarboxylase complex"/>
    <property type="evidence" value="ECO:0007669"/>
    <property type="project" value="TreeGrafter"/>
</dbReference>
<comment type="caution">
    <text evidence="7">The sequence shown here is derived from an EMBL/GenBank/DDBJ whole genome shotgun (WGS) entry which is preliminary data.</text>
</comment>
<dbReference type="Pfam" id="PF02441">
    <property type="entry name" value="Flavoprotein"/>
    <property type="match status" value="1"/>
</dbReference>
<comment type="catalytic activity">
    <reaction evidence="3">
        <text>(R)-4'-phosphopantothenate + L-cysteine + CTP = N-[(R)-4-phosphopantothenoyl]-L-cysteine + CMP + diphosphate + H(+)</text>
        <dbReference type="Rhea" id="RHEA:19397"/>
        <dbReference type="ChEBI" id="CHEBI:10986"/>
        <dbReference type="ChEBI" id="CHEBI:15378"/>
        <dbReference type="ChEBI" id="CHEBI:33019"/>
        <dbReference type="ChEBI" id="CHEBI:35235"/>
        <dbReference type="ChEBI" id="CHEBI:37563"/>
        <dbReference type="ChEBI" id="CHEBI:59458"/>
        <dbReference type="ChEBI" id="CHEBI:60377"/>
        <dbReference type="EC" id="6.3.2.5"/>
    </reaction>
</comment>
<comment type="cofactor">
    <cofactor evidence="3">
        <name>FMN</name>
        <dbReference type="ChEBI" id="CHEBI:58210"/>
    </cofactor>
</comment>
<dbReference type="Gene3D" id="3.40.50.1950">
    <property type="entry name" value="Flavin prenyltransferase-like"/>
    <property type="match status" value="1"/>
</dbReference>
<dbReference type="EC" id="6.3.2.5" evidence="3"/>
<evidence type="ECO:0000256" key="1">
    <source>
        <dbReference type="ARBA" id="ARBA00022793"/>
    </source>
</evidence>
<keyword evidence="2 3" id="KW-0456">Lyase</keyword>
<dbReference type="InterPro" id="IPR007085">
    <property type="entry name" value="DNA/pantothenate-metab_flavo_C"/>
</dbReference>
<evidence type="ECO:0000313" key="7">
    <source>
        <dbReference type="EMBL" id="KAA9132045.1"/>
    </source>
</evidence>
<sequence>MTPSRKILLMMSGSIACAKATTLISTWRKAGHAVRVACTPSVRSFVGSATLEGLSGEPVFDDTFTSGRIMDHVELARWADMVVVCPATSNLLNKLAAGIADEAVSTLWQAAWGRGLPMFIVPAMNTRMWNYPATREAVRRLGEWGAHVLPVGAGALACGEQGEGRMLEPERVIDTIESLLSQDAPGNGCRVLVTAGGTRELIDAVRHIGNGSSGRTAAVLTDRLVELGCEVTWLGAADAVRPSTPCRQETFVTFSDLDTALGRLLGEQGHDGVVHLAAVSDFHVAGIDGHAPGGAKLGSNGDLVLRLAPNPKLLNGLKARSLNDDIKVIGFKLTVGAGPDAVADAVARQFGRGGVDAIVHNDLETIGVDHHPMRLHESGGDSRDIDGPRALAEVLVSRLGRAPGYDPSGDSQRHEGVASDDSMS</sequence>
<evidence type="ECO:0000313" key="8">
    <source>
        <dbReference type="Proteomes" id="UP000325372"/>
    </source>
</evidence>
<dbReference type="InterPro" id="IPR035929">
    <property type="entry name" value="CoaB-like_sf"/>
</dbReference>
<dbReference type="NCBIfam" id="TIGR00521">
    <property type="entry name" value="coaBC_dfp"/>
    <property type="match status" value="1"/>
</dbReference>
<feature type="domain" description="Flavoprotein" evidence="5">
    <location>
        <begin position="6"/>
        <end position="178"/>
    </location>
</feature>
<dbReference type="SUPFAM" id="SSF52507">
    <property type="entry name" value="Homo-oligomeric flavin-containing Cys decarboxylases, HFCD"/>
    <property type="match status" value="1"/>
</dbReference>
<keyword evidence="8" id="KW-1185">Reference proteome</keyword>
<reference evidence="7 8" key="1">
    <citation type="submission" date="2019-09" db="EMBL/GenBank/DDBJ databases">
        <title>Wenzhouxiangella sp. Genome sequencing and assembly.</title>
        <authorList>
            <person name="Zhang R."/>
        </authorList>
    </citation>
    <scope>NUCLEOTIDE SEQUENCE [LARGE SCALE GENOMIC DNA]</scope>
    <source>
        <strain evidence="7 8">W260</strain>
    </source>
</reference>
<proteinExistence type="inferred from homology"/>
<accession>A0A5N0TAK8</accession>
<evidence type="ECO:0000256" key="2">
    <source>
        <dbReference type="ARBA" id="ARBA00023239"/>
    </source>
</evidence>
<dbReference type="InterPro" id="IPR036551">
    <property type="entry name" value="Flavin_trans-like"/>
</dbReference>
<evidence type="ECO:0000256" key="3">
    <source>
        <dbReference type="RuleBase" id="RU364078"/>
    </source>
</evidence>
<comment type="similarity">
    <text evidence="3">In the N-terminal section; belongs to the HFCD (homo-oligomeric flavin containing Cys decarboxylase) superfamily.</text>
</comment>
<comment type="pathway">
    <text evidence="3">Cofactor biosynthesis; coenzyme A biosynthesis; CoA from (R)-pantothenate: step 3/5.</text>
</comment>
<feature type="domain" description="DNA/pantothenate metabolism flavoprotein C-terminal" evidence="6">
    <location>
        <begin position="188"/>
        <end position="380"/>
    </location>
</feature>
<dbReference type="GO" id="GO:0004633">
    <property type="term" value="F:phosphopantothenoylcysteine decarboxylase activity"/>
    <property type="evidence" value="ECO:0007669"/>
    <property type="project" value="UniProtKB-EC"/>
</dbReference>
<dbReference type="InterPro" id="IPR003382">
    <property type="entry name" value="Flavoprotein"/>
</dbReference>
<dbReference type="Proteomes" id="UP000325372">
    <property type="component" value="Unassembled WGS sequence"/>
</dbReference>
<evidence type="ECO:0000259" key="6">
    <source>
        <dbReference type="Pfam" id="PF04127"/>
    </source>
</evidence>
<dbReference type="PANTHER" id="PTHR14359:SF6">
    <property type="entry name" value="PHOSPHOPANTOTHENOYLCYSTEINE DECARBOXYLASE"/>
    <property type="match status" value="1"/>
</dbReference>
<dbReference type="EMBL" id="VYXP01000004">
    <property type="protein sequence ID" value="KAA9132045.1"/>
    <property type="molecule type" value="Genomic_DNA"/>
</dbReference>
<comment type="catalytic activity">
    <reaction evidence="3">
        <text>N-[(R)-4-phosphopantothenoyl]-L-cysteine + H(+) = (R)-4'-phosphopantetheine + CO2</text>
        <dbReference type="Rhea" id="RHEA:16793"/>
        <dbReference type="ChEBI" id="CHEBI:15378"/>
        <dbReference type="ChEBI" id="CHEBI:16526"/>
        <dbReference type="ChEBI" id="CHEBI:59458"/>
        <dbReference type="ChEBI" id="CHEBI:61723"/>
        <dbReference type="EC" id="4.1.1.36"/>
    </reaction>
</comment>
<dbReference type="Gene3D" id="3.40.50.10300">
    <property type="entry name" value="CoaB-like"/>
    <property type="match status" value="1"/>
</dbReference>
<dbReference type="Pfam" id="PF04127">
    <property type="entry name" value="DFP"/>
    <property type="match status" value="1"/>
</dbReference>
<protein>
    <recommendedName>
        <fullName evidence="3">Coenzyme A biosynthesis bifunctional protein CoaBC</fullName>
        <ecNumber evidence="3">4.1.1.36</ecNumber>
        <ecNumber evidence="3">6.3.2.5</ecNumber>
    </recommendedName>
    <alternativeName>
        <fullName evidence="3">DNA/pantothenate metabolism flavoprotein</fullName>
    </alternativeName>
</protein>
<dbReference type="GO" id="GO:0015941">
    <property type="term" value="P:pantothenate catabolic process"/>
    <property type="evidence" value="ECO:0007669"/>
    <property type="project" value="InterPro"/>
</dbReference>
<dbReference type="InterPro" id="IPR005252">
    <property type="entry name" value="CoaBC"/>
</dbReference>
<dbReference type="PROSITE" id="PS51257">
    <property type="entry name" value="PROKAR_LIPOPROTEIN"/>
    <property type="match status" value="1"/>
</dbReference>
<evidence type="ECO:0000259" key="5">
    <source>
        <dbReference type="Pfam" id="PF02441"/>
    </source>
</evidence>
<keyword evidence="3" id="KW-0285">Flavoprotein</keyword>
<gene>
    <name evidence="7" type="primary">coaBC</name>
    <name evidence="7" type="ORF">F3N42_07695</name>
</gene>
<comment type="similarity">
    <text evidence="3">In the C-terminal section; belongs to the PPC synthetase family.</text>
</comment>
<comment type="pathway">
    <text evidence="3">Cofactor biosynthesis; coenzyme A biosynthesis; CoA from (R)-pantothenate: step 2/5.</text>
</comment>
<dbReference type="RefSeq" id="WP_150863835.1">
    <property type="nucleotide sequence ID" value="NZ_VYXP01000004.1"/>
</dbReference>
<dbReference type="UniPathway" id="UPA00241">
    <property type="reaction ID" value="UER00353"/>
</dbReference>
<dbReference type="GO" id="GO:0015937">
    <property type="term" value="P:coenzyme A biosynthetic process"/>
    <property type="evidence" value="ECO:0007669"/>
    <property type="project" value="UniProtKB-UniPathway"/>
</dbReference>